<comment type="caution">
    <text evidence="1">The sequence shown here is derived from an EMBL/GenBank/DDBJ whole genome shotgun (WGS) entry which is preliminary data.</text>
</comment>
<dbReference type="InterPro" id="IPR036365">
    <property type="entry name" value="PGBD-like_sf"/>
</dbReference>
<gene>
    <name evidence="1" type="ORF">AWB65_04348</name>
</gene>
<sequence>MKKVSHPLKVGMRGTAVVRLHDALQLCLDLGILLAESPRDRAQFALALAHDRARALYGDATATLVNRFQGEHRLLTNGEVDAAVADALNELMRGWDSVTLH</sequence>
<accession>A0A158I7K1</accession>
<name>A0A158I7K1_9BURK</name>
<dbReference type="SUPFAM" id="SSF47090">
    <property type="entry name" value="PGBD-like"/>
    <property type="match status" value="1"/>
</dbReference>
<dbReference type="Proteomes" id="UP000054977">
    <property type="component" value="Unassembled WGS sequence"/>
</dbReference>
<organism evidence="1 2">
    <name type="scientific">Caballeronia humi</name>
    <dbReference type="NCBI Taxonomy" id="326474"/>
    <lineage>
        <taxon>Bacteria</taxon>
        <taxon>Pseudomonadati</taxon>
        <taxon>Pseudomonadota</taxon>
        <taxon>Betaproteobacteria</taxon>
        <taxon>Burkholderiales</taxon>
        <taxon>Burkholderiaceae</taxon>
        <taxon>Caballeronia</taxon>
    </lineage>
</organism>
<dbReference type="InterPro" id="IPR036366">
    <property type="entry name" value="PGBDSf"/>
</dbReference>
<reference evidence="1" key="1">
    <citation type="submission" date="2016-01" db="EMBL/GenBank/DDBJ databases">
        <authorList>
            <person name="Peeters C."/>
        </authorList>
    </citation>
    <scope>NUCLEOTIDE SEQUENCE [LARGE SCALE GENOMIC DNA]</scope>
    <source>
        <strain evidence="1">LMG 22934</strain>
    </source>
</reference>
<dbReference type="Gene3D" id="1.10.101.10">
    <property type="entry name" value="PGBD-like superfamily/PGBD"/>
    <property type="match status" value="1"/>
</dbReference>
<dbReference type="STRING" id="326474.AWB65_04348"/>
<dbReference type="AlphaFoldDB" id="A0A158I7K1"/>
<evidence type="ECO:0000313" key="2">
    <source>
        <dbReference type="Proteomes" id="UP000054977"/>
    </source>
</evidence>
<protein>
    <submittedName>
        <fullName evidence="1">Uncharacterized protein</fullName>
    </submittedName>
</protein>
<evidence type="ECO:0000313" key="1">
    <source>
        <dbReference type="EMBL" id="SAL52556.1"/>
    </source>
</evidence>
<proteinExistence type="predicted"/>
<dbReference type="EMBL" id="FCNW02000027">
    <property type="protein sequence ID" value="SAL52556.1"/>
    <property type="molecule type" value="Genomic_DNA"/>
</dbReference>
<keyword evidence="2" id="KW-1185">Reference proteome</keyword>